<dbReference type="OrthoDB" id="5420950at2"/>
<dbReference type="PANTHER" id="PTHR35011">
    <property type="entry name" value="2,3-DIKETO-L-GULONATE TRAP TRANSPORTER SMALL PERMEASE PROTEIN YIAM"/>
    <property type="match status" value="1"/>
</dbReference>
<keyword evidence="7 9" id="KW-0472">Membrane</keyword>
<feature type="domain" description="Tripartite ATP-independent periplasmic transporters DctQ component" evidence="10">
    <location>
        <begin position="24"/>
        <end position="154"/>
    </location>
</feature>
<feature type="transmembrane region" description="Helical" evidence="9">
    <location>
        <begin position="84"/>
        <end position="106"/>
    </location>
</feature>
<reference evidence="12" key="2">
    <citation type="submission" date="2019-01" db="EMBL/GenBank/DDBJ databases">
        <title>Genome sequence of Desulfonema ishimotonii strain Tokyo 01.</title>
        <authorList>
            <person name="Fukui M."/>
        </authorList>
    </citation>
    <scope>NUCLEOTIDE SEQUENCE [LARGE SCALE GENOMIC DNA]</scope>
    <source>
        <strain evidence="12">Tokyo 01</strain>
    </source>
</reference>
<evidence type="ECO:0000256" key="5">
    <source>
        <dbReference type="ARBA" id="ARBA00022692"/>
    </source>
</evidence>
<evidence type="ECO:0000256" key="3">
    <source>
        <dbReference type="ARBA" id="ARBA00022475"/>
    </source>
</evidence>
<evidence type="ECO:0000313" key="12">
    <source>
        <dbReference type="Proteomes" id="UP000288096"/>
    </source>
</evidence>
<evidence type="ECO:0000256" key="1">
    <source>
        <dbReference type="ARBA" id="ARBA00004429"/>
    </source>
</evidence>
<keyword evidence="2" id="KW-0813">Transport</keyword>
<evidence type="ECO:0000256" key="9">
    <source>
        <dbReference type="SAM" id="Phobius"/>
    </source>
</evidence>
<keyword evidence="6 9" id="KW-1133">Transmembrane helix</keyword>
<evidence type="ECO:0000256" key="8">
    <source>
        <dbReference type="ARBA" id="ARBA00038436"/>
    </source>
</evidence>
<reference evidence="12" key="1">
    <citation type="submission" date="2017-11" db="EMBL/GenBank/DDBJ databases">
        <authorList>
            <person name="Watanabe M."/>
            <person name="Kojima H."/>
        </authorList>
    </citation>
    <scope>NUCLEOTIDE SEQUENCE [LARGE SCALE GENOMIC DNA]</scope>
    <source>
        <strain evidence="12">Tokyo 01</strain>
    </source>
</reference>
<evidence type="ECO:0000259" key="10">
    <source>
        <dbReference type="Pfam" id="PF04290"/>
    </source>
</evidence>
<sequence>MLNKLTFYVNRLLICIAGIFLVAMILLTCANIFLRTVWLPVRGTFELMGFFGAIVSAFALGYTQMTRGHIAVDILFRRFSNRTVGILSSLNNIICALFFGCVSWQLAQKGTTLMQTGETTETLRIIYYPFTYGVALGCAFLTLIFVADLIRTLSRKKEVRQ</sequence>
<dbReference type="RefSeq" id="WP_124326701.1">
    <property type="nucleotide sequence ID" value="NZ_BEXT01000001.1"/>
</dbReference>
<keyword evidence="3" id="KW-1003">Cell membrane</keyword>
<keyword evidence="5 9" id="KW-0812">Transmembrane</keyword>
<dbReference type="AlphaFoldDB" id="A0A401FQ99"/>
<dbReference type="GO" id="GO:0022857">
    <property type="term" value="F:transmembrane transporter activity"/>
    <property type="evidence" value="ECO:0007669"/>
    <property type="project" value="TreeGrafter"/>
</dbReference>
<evidence type="ECO:0000256" key="6">
    <source>
        <dbReference type="ARBA" id="ARBA00022989"/>
    </source>
</evidence>
<feature type="transmembrane region" description="Helical" evidence="9">
    <location>
        <begin position="12"/>
        <end position="33"/>
    </location>
</feature>
<keyword evidence="4" id="KW-0997">Cell inner membrane</keyword>
<dbReference type="Proteomes" id="UP000288096">
    <property type="component" value="Unassembled WGS sequence"/>
</dbReference>
<comment type="subcellular location">
    <subcellularLocation>
        <location evidence="1">Cell inner membrane</location>
        <topology evidence="1">Multi-pass membrane protein</topology>
    </subcellularLocation>
</comment>
<feature type="transmembrane region" description="Helical" evidence="9">
    <location>
        <begin position="45"/>
        <end position="63"/>
    </location>
</feature>
<dbReference type="InterPro" id="IPR055348">
    <property type="entry name" value="DctQ"/>
</dbReference>
<evidence type="ECO:0000256" key="4">
    <source>
        <dbReference type="ARBA" id="ARBA00022519"/>
    </source>
</evidence>
<evidence type="ECO:0000313" key="11">
    <source>
        <dbReference type="EMBL" id="GBC59166.1"/>
    </source>
</evidence>
<dbReference type="EMBL" id="BEXT01000001">
    <property type="protein sequence ID" value="GBC59166.1"/>
    <property type="molecule type" value="Genomic_DNA"/>
</dbReference>
<evidence type="ECO:0000256" key="7">
    <source>
        <dbReference type="ARBA" id="ARBA00023136"/>
    </source>
</evidence>
<dbReference type="InterPro" id="IPR007387">
    <property type="entry name" value="TRAP_DctQ"/>
</dbReference>
<keyword evidence="12" id="KW-1185">Reference proteome</keyword>
<dbReference type="GO" id="GO:0005886">
    <property type="term" value="C:plasma membrane"/>
    <property type="evidence" value="ECO:0007669"/>
    <property type="project" value="UniProtKB-SubCell"/>
</dbReference>
<dbReference type="Pfam" id="PF04290">
    <property type="entry name" value="DctQ"/>
    <property type="match status" value="1"/>
</dbReference>
<protein>
    <submittedName>
        <fullName evidence="11">C4-dicarboxylate ABC transporter permease, parti al</fullName>
    </submittedName>
</protein>
<name>A0A401FQ99_9BACT</name>
<organism evidence="11 12">
    <name type="scientific">Desulfonema ishimotonii</name>
    <dbReference type="NCBI Taxonomy" id="45657"/>
    <lineage>
        <taxon>Bacteria</taxon>
        <taxon>Pseudomonadati</taxon>
        <taxon>Thermodesulfobacteriota</taxon>
        <taxon>Desulfobacteria</taxon>
        <taxon>Desulfobacterales</taxon>
        <taxon>Desulfococcaceae</taxon>
        <taxon>Desulfonema</taxon>
    </lineage>
</organism>
<proteinExistence type="inferred from homology"/>
<evidence type="ECO:0000256" key="2">
    <source>
        <dbReference type="ARBA" id="ARBA00022448"/>
    </source>
</evidence>
<gene>
    <name evidence="11" type="ORF">DENIS_0102</name>
</gene>
<accession>A0A401FQ99</accession>
<comment type="caution">
    <text evidence="11">The sequence shown here is derived from an EMBL/GenBank/DDBJ whole genome shotgun (WGS) entry which is preliminary data.</text>
</comment>
<feature type="transmembrane region" description="Helical" evidence="9">
    <location>
        <begin position="126"/>
        <end position="150"/>
    </location>
</feature>
<comment type="similarity">
    <text evidence="8">Belongs to the TRAP transporter small permease family.</text>
</comment>
<dbReference type="GO" id="GO:0015740">
    <property type="term" value="P:C4-dicarboxylate transport"/>
    <property type="evidence" value="ECO:0007669"/>
    <property type="project" value="TreeGrafter"/>
</dbReference>
<dbReference type="PANTHER" id="PTHR35011:SF10">
    <property type="entry name" value="TRAP TRANSPORTER SMALL PERMEASE PROTEIN"/>
    <property type="match status" value="1"/>
</dbReference>